<comment type="caution">
    <text evidence="1">The sequence shown here is derived from an EMBL/GenBank/DDBJ whole genome shotgun (WGS) entry which is preliminary data.</text>
</comment>
<proteinExistence type="predicted"/>
<dbReference type="SUPFAM" id="SSF55729">
    <property type="entry name" value="Acyl-CoA N-acyltransferases (Nat)"/>
    <property type="match status" value="1"/>
</dbReference>
<dbReference type="Proteomes" id="UP000009874">
    <property type="component" value="Unassembled WGS sequence"/>
</dbReference>
<dbReference type="AlphaFoldDB" id="K9DUQ2"/>
<organism evidence="1 2">
    <name type="scientific">Massilia timonae CCUG 45783</name>
    <dbReference type="NCBI Taxonomy" id="883126"/>
    <lineage>
        <taxon>Bacteria</taxon>
        <taxon>Pseudomonadati</taxon>
        <taxon>Pseudomonadota</taxon>
        <taxon>Betaproteobacteria</taxon>
        <taxon>Burkholderiales</taxon>
        <taxon>Oxalobacteraceae</taxon>
        <taxon>Telluria group</taxon>
        <taxon>Massilia</taxon>
    </lineage>
</organism>
<gene>
    <name evidence="1" type="ORF">HMPREF9710_03700</name>
</gene>
<keyword evidence="2" id="KW-1185">Reference proteome</keyword>
<dbReference type="EMBL" id="AGZI01000046">
    <property type="protein sequence ID" value="EKU81070.1"/>
    <property type="molecule type" value="Genomic_DNA"/>
</dbReference>
<evidence type="ECO:0000313" key="2">
    <source>
        <dbReference type="Proteomes" id="UP000009874"/>
    </source>
</evidence>
<name>K9DUQ2_9BURK</name>
<dbReference type="HOGENOM" id="CLU_1228715_0_0_4"/>
<reference evidence="1 2" key="1">
    <citation type="submission" date="2012-09" db="EMBL/GenBank/DDBJ databases">
        <title>The Genome Sequence of Massilia timonae CCUG 45783.</title>
        <authorList>
            <consortium name="The Broad Institute Genome Sequencing Platform"/>
            <person name="Earl A."/>
            <person name="Ward D."/>
            <person name="Feldgarden M."/>
            <person name="Gevers D."/>
            <person name="Huys G."/>
            <person name="Walker B."/>
            <person name="Young S.K."/>
            <person name="Zeng Q."/>
            <person name="Gargeya S."/>
            <person name="Fitzgerald M."/>
            <person name="Haas B."/>
            <person name="Abouelleil A."/>
            <person name="Alvarado L."/>
            <person name="Arachchi H.M."/>
            <person name="Berlin A.M."/>
            <person name="Chapman S.B."/>
            <person name="Goldberg J."/>
            <person name="Griggs A."/>
            <person name="Gujja S."/>
            <person name="Hansen M."/>
            <person name="Howarth C."/>
            <person name="Imamovic A."/>
            <person name="Larimer J."/>
            <person name="McCowen C."/>
            <person name="Montmayeur A."/>
            <person name="Murphy C."/>
            <person name="Neiman D."/>
            <person name="Pearson M."/>
            <person name="Priest M."/>
            <person name="Roberts A."/>
            <person name="Saif S."/>
            <person name="Shea T."/>
            <person name="Sisk P."/>
            <person name="Sykes S."/>
            <person name="Wortman J."/>
            <person name="Nusbaum C."/>
            <person name="Birren B."/>
        </authorList>
    </citation>
    <scope>NUCLEOTIDE SEQUENCE [LARGE SCALE GENOMIC DNA]</scope>
    <source>
        <strain evidence="1 2">CCUG 45783</strain>
    </source>
</reference>
<evidence type="ECO:0000313" key="1">
    <source>
        <dbReference type="EMBL" id="EKU81070.1"/>
    </source>
</evidence>
<accession>K9DUQ2</accession>
<dbReference type="eggNOG" id="ENOG5033T8R">
    <property type="taxonomic scope" value="Bacteria"/>
</dbReference>
<dbReference type="InterPro" id="IPR016181">
    <property type="entry name" value="Acyl_CoA_acyltransferase"/>
</dbReference>
<protein>
    <submittedName>
        <fullName evidence="1">Uncharacterized protein</fullName>
    </submittedName>
</protein>
<sequence length="225" mass="25370">MLRCWMVRDITSQKYFNQHCITLEIGSSITDDEFDTFNNVDLLARLTGAPDRSTILVSRGIGAVDTLNLKVHNEVFQYPSEYFIINNGGELRFQLIVDSIYVRKEDQDKGIGVRSVMISIDQAKELGFHSVGLEAAGSASNRSMFFGYHVWPSLGFDADLPSVILSKLPDELQWCARVSDLMQADGGPDWWYYNGVGLELTFELDDDSVSWKLLHEYAKARGISI</sequence>